<keyword evidence="3" id="KW-0285">Flavoprotein</keyword>
<dbReference type="SUPFAM" id="SSF56176">
    <property type="entry name" value="FAD-binding/transporter-associated domain-like"/>
    <property type="match status" value="1"/>
</dbReference>
<dbReference type="OMA" id="VEDNNWI"/>
<keyword evidence="9" id="KW-1185">Reference proteome</keyword>
<dbReference type="Proteomes" id="UP000242180">
    <property type="component" value="Unassembled WGS sequence"/>
</dbReference>
<protein>
    <submittedName>
        <fullName evidence="8">FAD/FMN-containing dehydrogenase</fullName>
    </submittedName>
</protein>
<name>A0A1X2HGZ8_SYNRA</name>
<dbReference type="PANTHER" id="PTHR42973:SF39">
    <property type="entry name" value="FAD-BINDING PCMH-TYPE DOMAIN-CONTAINING PROTEIN"/>
    <property type="match status" value="1"/>
</dbReference>
<keyword evidence="5" id="KW-0560">Oxidoreductase</keyword>
<dbReference type="InterPro" id="IPR006094">
    <property type="entry name" value="Oxid_FAD_bind_N"/>
</dbReference>
<comment type="cofactor">
    <cofactor evidence="1">
        <name>FAD</name>
        <dbReference type="ChEBI" id="CHEBI:57692"/>
    </cofactor>
</comment>
<dbReference type="Pfam" id="PF08031">
    <property type="entry name" value="BBE"/>
    <property type="match status" value="1"/>
</dbReference>
<dbReference type="Gene3D" id="3.30.465.10">
    <property type="match status" value="1"/>
</dbReference>
<evidence type="ECO:0000256" key="6">
    <source>
        <dbReference type="SAM" id="MobiDB-lite"/>
    </source>
</evidence>
<dbReference type="InterPro" id="IPR016167">
    <property type="entry name" value="FAD-bd_PCMH_sub1"/>
</dbReference>
<keyword evidence="4" id="KW-0274">FAD</keyword>
<dbReference type="InterPro" id="IPR016166">
    <property type="entry name" value="FAD-bd_PCMH"/>
</dbReference>
<sequence length="517" mass="55329">MCQFCGVDPAFAAYFDDPNAPTDQSQTGAADASTPSPAPAVSSTAPNFFRLKSSNPRYQAGGNGRITTQQITTFGSSLSSNSQIYMGHNGQQYTDSLRRWSKCAEKQALAVVRVGTAEDVAKTVIMCTNHGLPFVAKCGGHSPSGKSSVENGIVIDLSLLNNVFVKPDEKQIIAGGGCLSSDVIRAAAEHGLACVTGSTSHVGIGGLMVHGGYGFLTGEYGLAVDNILAAEVVTAKGQIVWASKEENEDLFWAIRGAGSKFGIVTKFIIQAHPVAKEVWRATLQYSADHLEEVIKALNAWYEARDPKAALEFALGKGPDDEACLNVSGFYDGTLSEAEASFAGLLSLPTTAKGAEMMPYWKANTLGDVPGLYTGAYIRFASANIAPLLSVEHLQGALDRLNTLYETTPAASATGCLILMVQPNAIMKPSRTDMAFAWRDPNFDTGVAAVFTDPSLEDQMVAWAQDMAKYLSGKGDAYRLYINHSDFAGPSAREFGINYVQLCKLKQKWDPDNHFAKL</sequence>
<gene>
    <name evidence="8" type="ORF">BCR43DRAFT_563135</name>
</gene>
<dbReference type="Gene3D" id="3.30.43.10">
    <property type="entry name" value="Uridine Diphospho-n-acetylenolpyruvylglucosamine Reductase, domain 2"/>
    <property type="match status" value="1"/>
</dbReference>
<evidence type="ECO:0000256" key="3">
    <source>
        <dbReference type="ARBA" id="ARBA00022630"/>
    </source>
</evidence>
<dbReference type="InterPro" id="IPR016169">
    <property type="entry name" value="FAD-bd_PCMH_sub2"/>
</dbReference>
<dbReference type="InterPro" id="IPR050416">
    <property type="entry name" value="FAD-linked_Oxidoreductase"/>
</dbReference>
<dbReference type="PANTHER" id="PTHR42973">
    <property type="entry name" value="BINDING OXIDOREDUCTASE, PUTATIVE (AFU_ORTHOLOGUE AFUA_1G17690)-RELATED"/>
    <property type="match status" value="1"/>
</dbReference>
<evidence type="ECO:0000313" key="9">
    <source>
        <dbReference type="Proteomes" id="UP000242180"/>
    </source>
</evidence>
<evidence type="ECO:0000256" key="1">
    <source>
        <dbReference type="ARBA" id="ARBA00001974"/>
    </source>
</evidence>
<evidence type="ECO:0000259" key="7">
    <source>
        <dbReference type="PROSITE" id="PS51387"/>
    </source>
</evidence>
<dbReference type="GO" id="GO:0016491">
    <property type="term" value="F:oxidoreductase activity"/>
    <property type="evidence" value="ECO:0007669"/>
    <property type="project" value="UniProtKB-KW"/>
</dbReference>
<dbReference type="InParanoid" id="A0A1X2HGZ8"/>
<dbReference type="Gene3D" id="3.40.462.20">
    <property type="match status" value="1"/>
</dbReference>
<dbReference type="InterPro" id="IPR036318">
    <property type="entry name" value="FAD-bd_PCMH-like_sf"/>
</dbReference>
<feature type="compositionally biased region" description="Low complexity" evidence="6">
    <location>
        <begin position="29"/>
        <end position="46"/>
    </location>
</feature>
<evidence type="ECO:0000256" key="2">
    <source>
        <dbReference type="ARBA" id="ARBA00005466"/>
    </source>
</evidence>
<feature type="region of interest" description="Disordered" evidence="6">
    <location>
        <begin position="16"/>
        <end position="46"/>
    </location>
</feature>
<dbReference type="OrthoDB" id="415825at2759"/>
<dbReference type="InterPro" id="IPR012951">
    <property type="entry name" value="BBE"/>
</dbReference>
<comment type="similarity">
    <text evidence="2">Belongs to the oxygen-dependent FAD-linked oxidoreductase family.</text>
</comment>
<dbReference type="EMBL" id="MCGN01000004">
    <property type="protein sequence ID" value="ORY97736.1"/>
    <property type="molecule type" value="Genomic_DNA"/>
</dbReference>
<comment type="caution">
    <text evidence="8">The sequence shown here is derived from an EMBL/GenBank/DDBJ whole genome shotgun (WGS) entry which is preliminary data.</text>
</comment>
<dbReference type="PROSITE" id="PS51387">
    <property type="entry name" value="FAD_PCMH"/>
    <property type="match status" value="1"/>
</dbReference>
<dbReference type="Pfam" id="PF01565">
    <property type="entry name" value="FAD_binding_4"/>
    <property type="match status" value="1"/>
</dbReference>
<evidence type="ECO:0000256" key="5">
    <source>
        <dbReference type="ARBA" id="ARBA00023002"/>
    </source>
</evidence>
<dbReference type="STRING" id="13706.A0A1X2HGZ8"/>
<evidence type="ECO:0000313" key="8">
    <source>
        <dbReference type="EMBL" id="ORY97736.1"/>
    </source>
</evidence>
<feature type="domain" description="FAD-binding PCMH-type" evidence="7">
    <location>
        <begin position="104"/>
        <end position="274"/>
    </location>
</feature>
<organism evidence="8 9">
    <name type="scientific">Syncephalastrum racemosum</name>
    <name type="common">Filamentous fungus</name>
    <dbReference type="NCBI Taxonomy" id="13706"/>
    <lineage>
        <taxon>Eukaryota</taxon>
        <taxon>Fungi</taxon>
        <taxon>Fungi incertae sedis</taxon>
        <taxon>Mucoromycota</taxon>
        <taxon>Mucoromycotina</taxon>
        <taxon>Mucoromycetes</taxon>
        <taxon>Mucorales</taxon>
        <taxon>Syncephalastraceae</taxon>
        <taxon>Syncephalastrum</taxon>
    </lineage>
</organism>
<accession>A0A1X2HGZ8</accession>
<dbReference type="GO" id="GO:0071949">
    <property type="term" value="F:FAD binding"/>
    <property type="evidence" value="ECO:0007669"/>
    <property type="project" value="InterPro"/>
</dbReference>
<reference evidence="8 9" key="1">
    <citation type="submission" date="2016-07" db="EMBL/GenBank/DDBJ databases">
        <title>Pervasive Adenine N6-methylation of Active Genes in Fungi.</title>
        <authorList>
            <consortium name="DOE Joint Genome Institute"/>
            <person name="Mondo S.J."/>
            <person name="Dannebaum R.O."/>
            <person name="Kuo R.C."/>
            <person name="Labutti K."/>
            <person name="Haridas S."/>
            <person name="Kuo A."/>
            <person name="Salamov A."/>
            <person name="Ahrendt S.R."/>
            <person name="Lipzen A."/>
            <person name="Sullivan W."/>
            <person name="Andreopoulos W.B."/>
            <person name="Clum A."/>
            <person name="Lindquist E."/>
            <person name="Daum C."/>
            <person name="Ramamoorthy G.K."/>
            <person name="Gryganskyi A."/>
            <person name="Culley D."/>
            <person name="Magnuson J.K."/>
            <person name="James T.Y."/>
            <person name="O'Malley M.A."/>
            <person name="Stajich J.E."/>
            <person name="Spatafora J.W."/>
            <person name="Visel A."/>
            <person name="Grigoriev I.V."/>
        </authorList>
    </citation>
    <scope>NUCLEOTIDE SEQUENCE [LARGE SCALE GENOMIC DNA]</scope>
    <source>
        <strain evidence="8 9">NRRL 2496</strain>
    </source>
</reference>
<dbReference type="AlphaFoldDB" id="A0A1X2HGZ8"/>
<proteinExistence type="inferred from homology"/>
<evidence type="ECO:0000256" key="4">
    <source>
        <dbReference type="ARBA" id="ARBA00022827"/>
    </source>
</evidence>